<evidence type="ECO:0000313" key="2">
    <source>
        <dbReference type="EMBL" id="SDN69046.1"/>
    </source>
</evidence>
<reference evidence="2 3" key="1">
    <citation type="submission" date="2016-10" db="EMBL/GenBank/DDBJ databases">
        <authorList>
            <person name="de Groot N.N."/>
        </authorList>
    </citation>
    <scope>NUCLEOTIDE SEQUENCE [LARGE SCALE GENOMIC DNA]</scope>
    <source>
        <strain evidence="2 3">CGMCC 1.3442</strain>
    </source>
</reference>
<keyword evidence="3" id="KW-1185">Reference proteome</keyword>
<dbReference type="AlphaFoldDB" id="A0A1H0DG96"/>
<evidence type="ECO:0000313" key="3">
    <source>
        <dbReference type="Proteomes" id="UP000199334"/>
    </source>
</evidence>
<dbReference type="STRING" id="237069.SAMN05216498_2856"/>
<proteinExistence type="predicted"/>
<sequence>MVVDAFFYMYVVGLGTALGVGTVVLIGWKVYQRQNKKSKRGRKAVV</sequence>
<keyword evidence="1" id="KW-1133">Transmembrane helix</keyword>
<keyword evidence="1" id="KW-0812">Transmembrane</keyword>
<dbReference type="EMBL" id="FNIG01000007">
    <property type="protein sequence ID" value="SDN69046.1"/>
    <property type="molecule type" value="Genomic_DNA"/>
</dbReference>
<gene>
    <name evidence="2" type="ORF">SAMN05216498_2856</name>
</gene>
<name>A0A1H0DG96_9BACI</name>
<keyword evidence="1" id="KW-0472">Membrane</keyword>
<accession>A0A1H0DG96</accession>
<evidence type="ECO:0000256" key="1">
    <source>
        <dbReference type="SAM" id="Phobius"/>
    </source>
</evidence>
<dbReference type="Proteomes" id="UP000199334">
    <property type="component" value="Unassembled WGS sequence"/>
</dbReference>
<protein>
    <submittedName>
        <fullName evidence="2">Uncharacterized protein</fullName>
    </submittedName>
</protein>
<feature type="transmembrane region" description="Helical" evidence="1">
    <location>
        <begin position="6"/>
        <end position="31"/>
    </location>
</feature>
<organism evidence="2 3">
    <name type="scientific">Tenuibacillus multivorans</name>
    <dbReference type="NCBI Taxonomy" id="237069"/>
    <lineage>
        <taxon>Bacteria</taxon>
        <taxon>Bacillati</taxon>
        <taxon>Bacillota</taxon>
        <taxon>Bacilli</taxon>
        <taxon>Bacillales</taxon>
        <taxon>Bacillaceae</taxon>
        <taxon>Tenuibacillus</taxon>
    </lineage>
</organism>